<evidence type="ECO:0000313" key="1">
    <source>
        <dbReference type="EMBL" id="KAL3691612.1"/>
    </source>
</evidence>
<dbReference type="AlphaFoldDB" id="A0ABD3HM11"/>
<reference evidence="1 2" key="1">
    <citation type="submission" date="2024-09" db="EMBL/GenBank/DDBJ databases">
        <title>Chromosome-scale assembly of Riccia sorocarpa.</title>
        <authorList>
            <person name="Paukszto L."/>
        </authorList>
    </citation>
    <scope>NUCLEOTIDE SEQUENCE [LARGE SCALE GENOMIC DNA]</scope>
    <source>
        <strain evidence="1">LP-2024</strain>
        <tissue evidence="1">Aerial parts of the thallus</tissue>
    </source>
</reference>
<evidence type="ECO:0000313" key="2">
    <source>
        <dbReference type="Proteomes" id="UP001633002"/>
    </source>
</evidence>
<accession>A0ABD3HM11</accession>
<dbReference type="EMBL" id="JBJQOH010000003">
    <property type="protein sequence ID" value="KAL3691612.1"/>
    <property type="molecule type" value="Genomic_DNA"/>
</dbReference>
<proteinExistence type="predicted"/>
<keyword evidence="2" id="KW-1185">Reference proteome</keyword>
<dbReference type="SUPFAM" id="SSF56219">
    <property type="entry name" value="DNase I-like"/>
    <property type="match status" value="1"/>
</dbReference>
<comment type="caution">
    <text evidence="1">The sequence shown here is derived from an EMBL/GenBank/DDBJ whole genome shotgun (WGS) entry which is preliminary data.</text>
</comment>
<dbReference type="Proteomes" id="UP001633002">
    <property type="component" value="Unassembled WGS sequence"/>
</dbReference>
<organism evidence="1 2">
    <name type="scientific">Riccia sorocarpa</name>
    <dbReference type="NCBI Taxonomy" id="122646"/>
    <lineage>
        <taxon>Eukaryota</taxon>
        <taxon>Viridiplantae</taxon>
        <taxon>Streptophyta</taxon>
        <taxon>Embryophyta</taxon>
        <taxon>Marchantiophyta</taxon>
        <taxon>Marchantiopsida</taxon>
        <taxon>Marchantiidae</taxon>
        <taxon>Marchantiales</taxon>
        <taxon>Ricciaceae</taxon>
        <taxon>Riccia</taxon>
    </lineage>
</organism>
<protein>
    <submittedName>
        <fullName evidence="1">Uncharacterized protein</fullName>
    </submittedName>
</protein>
<dbReference type="Gene3D" id="3.60.10.10">
    <property type="entry name" value="Endonuclease/exonuclease/phosphatase"/>
    <property type="match status" value="1"/>
</dbReference>
<name>A0ABD3HM11_9MARC</name>
<sequence>MRAWILLGDFNMITEEQDQAGGSPGGLVAVEKESWEALTTELRLVDKFERREGQSWFTWDNMYNRRTYCSDSSADKEVLSSGSEEAVQAEGTEEGRILKRLDRVYVGEELVDKVTKYEIRESTNISDHVPVHMCITDGSNTEKSRGRYCMNKKLEKEGLLDEDGQVVQGKNEMCDLARKHFQKLLQEDRNEEDRLADTICILGKIYRTLSEKEKQELYVPFTEEELKGAAKEMKNG</sequence>
<gene>
    <name evidence="1" type="ORF">R1sor_005263</name>
</gene>
<dbReference type="InterPro" id="IPR036691">
    <property type="entry name" value="Endo/exonu/phosph_ase_sf"/>
</dbReference>